<proteinExistence type="predicted"/>
<name>A0AAV2DT40_9ROSI</name>
<gene>
    <name evidence="2" type="ORF">LTRI10_LOCUS18379</name>
</gene>
<evidence type="ECO:0000313" key="3">
    <source>
        <dbReference type="Proteomes" id="UP001497516"/>
    </source>
</evidence>
<dbReference type="Proteomes" id="UP001497516">
    <property type="component" value="Chromosome 3"/>
</dbReference>
<feature type="region of interest" description="Disordered" evidence="1">
    <location>
        <begin position="19"/>
        <end position="81"/>
    </location>
</feature>
<evidence type="ECO:0000313" key="2">
    <source>
        <dbReference type="EMBL" id="CAL1376664.1"/>
    </source>
</evidence>
<evidence type="ECO:0000256" key="1">
    <source>
        <dbReference type="SAM" id="MobiDB-lite"/>
    </source>
</evidence>
<organism evidence="2 3">
    <name type="scientific">Linum trigynum</name>
    <dbReference type="NCBI Taxonomy" id="586398"/>
    <lineage>
        <taxon>Eukaryota</taxon>
        <taxon>Viridiplantae</taxon>
        <taxon>Streptophyta</taxon>
        <taxon>Embryophyta</taxon>
        <taxon>Tracheophyta</taxon>
        <taxon>Spermatophyta</taxon>
        <taxon>Magnoliopsida</taxon>
        <taxon>eudicotyledons</taxon>
        <taxon>Gunneridae</taxon>
        <taxon>Pentapetalae</taxon>
        <taxon>rosids</taxon>
        <taxon>fabids</taxon>
        <taxon>Malpighiales</taxon>
        <taxon>Linaceae</taxon>
        <taxon>Linum</taxon>
    </lineage>
</organism>
<dbReference type="AlphaFoldDB" id="A0AAV2DT40"/>
<feature type="compositionally biased region" description="Basic and acidic residues" evidence="1">
    <location>
        <begin position="29"/>
        <end position="44"/>
    </location>
</feature>
<reference evidence="2 3" key="1">
    <citation type="submission" date="2024-04" db="EMBL/GenBank/DDBJ databases">
        <authorList>
            <person name="Fracassetti M."/>
        </authorList>
    </citation>
    <scope>NUCLEOTIDE SEQUENCE [LARGE SCALE GENOMIC DNA]</scope>
</reference>
<dbReference type="EMBL" id="OZ034816">
    <property type="protein sequence ID" value="CAL1376664.1"/>
    <property type="molecule type" value="Genomic_DNA"/>
</dbReference>
<protein>
    <submittedName>
        <fullName evidence="2">Uncharacterized protein</fullName>
    </submittedName>
</protein>
<sequence>MEPLIGEEEEVLREQEVVQADHDEEDELELTHDNNETHGLHDMHGSSTQEDSSSDENGEAVETVAEPPLRRRTRNRRPPSALMDIYETELLGQPREETAVTYPMAN</sequence>
<accession>A0AAV2DT40</accession>
<keyword evidence="3" id="KW-1185">Reference proteome</keyword>